<dbReference type="GO" id="GO:0003723">
    <property type="term" value="F:RNA binding"/>
    <property type="evidence" value="ECO:0007669"/>
    <property type="project" value="InterPro"/>
</dbReference>
<name>A0A1V1P5Q6_9BACT</name>
<comment type="caution">
    <text evidence="1">The sequence shown here is derived from an EMBL/GenBank/DDBJ whole genome shotgun (WGS) entry which is preliminary data.</text>
</comment>
<dbReference type="Gene3D" id="3.10.380.10">
    <property type="entry name" value="Colicin E3-like ribonuclease domain"/>
    <property type="match status" value="1"/>
</dbReference>
<dbReference type="GO" id="GO:0016788">
    <property type="term" value="F:hydrolase activity, acting on ester bonds"/>
    <property type="evidence" value="ECO:0007669"/>
    <property type="project" value="InterPro"/>
</dbReference>
<organism evidence="1 2">
    <name type="scientific">Candidatus Magnetoglobus multicellularis str. Araruama</name>
    <dbReference type="NCBI Taxonomy" id="890399"/>
    <lineage>
        <taxon>Bacteria</taxon>
        <taxon>Pseudomonadati</taxon>
        <taxon>Thermodesulfobacteriota</taxon>
        <taxon>Desulfobacteria</taxon>
        <taxon>Desulfobacterales</taxon>
        <taxon>Desulfobacteraceae</taxon>
        <taxon>Candidatus Magnetoglobus</taxon>
    </lineage>
</organism>
<dbReference type="GO" id="GO:0043022">
    <property type="term" value="F:ribosome binding"/>
    <property type="evidence" value="ECO:0007669"/>
    <property type="project" value="InterPro"/>
</dbReference>
<evidence type="ECO:0000313" key="1">
    <source>
        <dbReference type="EMBL" id="ETR70134.1"/>
    </source>
</evidence>
<reference evidence="2" key="1">
    <citation type="submission" date="2012-11" db="EMBL/GenBank/DDBJ databases">
        <authorList>
            <person name="Lucero-Rivera Y.E."/>
            <person name="Tovar-Ramirez D."/>
        </authorList>
    </citation>
    <scope>NUCLEOTIDE SEQUENCE [LARGE SCALE GENOMIC DNA]</scope>
    <source>
        <strain evidence="2">Araruama</strain>
    </source>
</reference>
<dbReference type="AlphaFoldDB" id="A0A1V1P5Q6"/>
<sequence>MIANFNHQSLPQKFNGKKSELMMNTFIKTCRLCYQACETMNKKFYLYVNDNFFESPFIQAWINLKNRNSDDFVFLLTIKTNHCDEKNIFVSIDSDPKWSEPIITINGKSVKNMSDNEHVYEHLEYFPAWNNFSFKLWKPDFNADEKLLPIAKLSDYVWLKEIDKPIESYDPKKMKQRFWNDFVKILRHKPGGGIKEGFIISMFLKISSINGFIQSKVCKKTIRKIVEFPYKHKFYLSPDKQHGTLEVYNKDKVHQGEWFFPGRKNNKPALASRDICQ</sequence>
<protein>
    <submittedName>
        <fullName evidence="1">Uncharacterized protein</fullName>
    </submittedName>
</protein>
<dbReference type="EMBL" id="ATBP01000480">
    <property type="protein sequence ID" value="ETR70134.1"/>
    <property type="molecule type" value="Genomic_DNA"/>
</dbReference>
<dbReference type="InterPro" id="IPR036725">
    <property type="entry name" value="ColE3_ribonuclease_sf"/>
</dbReference>
<evidence type="ECO:0000313" key="2">
    <source>
        <dbReference type="Proteomes" id="UP000189670"/>
    </source>
</evidence>
<accession>A0A1V1P5Q6</accession>
<dbReference type="Proteomes" id="UP000189670">
    <property type="component" value="Unassembled WGS sequence"/>
</dbReference>
<gene>
    <name evidence="1" type="ORF">OMM_03457</name>
</gene>
<proteinExistence type="predicted"/>